<dbReference type="GO" id="GO:0008725">
    <property type="term" value="F:DNA-3-methyladenine glycosylase activity"/>
    <property type="evidence" value="ECO:0007669"/>
    <property type="project" value="InterPro"/>
</dbReference>
<protein>
    <submittedName>
        <fullName evidence="2">DNA-3-methyladenine glycosylase</fullName>
    </submittedName>
</protein>
<keyword evidence="3" id="KW-1185">Reference proteome</keyword>
<dbReference type="Proteomes" id="UP000256763">
    <property type="component" value="Unassembled WGS sequence"/>
</dbReference>
<dbReference type="GO" id="GO:0006284">
    <property type="term" value="P:base-excision repair"/>
    <property type="evidence" value="ECO:0007669"/>
    <property type="project" value="InterPro"/>
</dbReference>
<evidence type="ECO:0000256" key="1">
    <source>
        <dbReference type="PIRSR" id="PIRSR605019-1"/>
    </source>
</evidence>
<gene>
    <name evidence="2" type="ORF">CAL65_04940</name>
</gene>
<dbReference type="RefSeq" id="WP_116302403.1">
    <property type="nucleotide sequence ID" value="NZ_NFZV01000010.1"/>
</dbReference>
<dbReference type="GO" id="GO:0046872">
    <property type="term" value="F:metal ion binding"/>
    <property type="evidence" value="ECO:0007669"/>
    <property type="project" value="UniProtKB-KW"/>
</dbReference>
<dbReference type="PANTHER" id="PTHR30037">
    <property type="entry name" value="DNA-3-METHYLADENINE GLYCOSYLASE 1"/>
    <property type="match status" value="1"/>
</dbReference>
<dbReference type="InterPro" id="IPR011257">
    <property type="entry name" value="DNA_glycosylase"/>
</dbReference>
<keyword evidence="1" id="KW-0862">Zinc</keyword>
<organism evidence="2 3">
    <name type="scientific">Alkalilimnicola ehrlichii</name>
    <dbReference type="NCBI Taxonomy" id="351052"/>
    <lineage>
        <taxon>Bacteria</taxon>
        <taxon>Pseudomonadati</taxon>
        <taxon>Pseudomonadota</taxon>
        <taxon>Gammaproteobacteria</taxon>
        <taxon>Chromatiales</taxon>
        <taxon>Ectothiorhodospiraceae</taxon>
        <taxon>Alkalilimnicola</taxon>
    </lineage>
</organism>
<dbReference type="OrthoDB" id="9807664at2"/>
<dbReference type="SUPFAM" id="SSF48150">
    <property type="entry name" value="DNA-glycosylase"/>
    <property type="match status" value="1"/>
</dbReference>
<dbReference type="InterPro" id="IPR052891">
    <property type="entry name" value="DNA-3mA_glycosylase"/>
</dbReference>
<feature type="binding site" evidence="1">
    <location>
        <position position="18"/>
    </location>
    <ligand>
        <name>Zn(2+)</name>
        <dbReference type="ChEBI" id="CHEBI:29105"/>
    </ligand>
</feature>
<evidence type="ECO:0000313" key="2">
    <source>
        <dbReference type="EMBL" id="RFA38677.1"/>
    </source>
</evidence>
<proteinExistence type="predicted"/>
<sequence>MASYCDYAPGHPYHGPYHDQEYGFPLYEDNALFERLVLEINQAGLSWLTILKKREGFYRAYDGFDLSTVAGYGEKERSRLLNDAGIIRNRLKVDAAIYNAQVILGLCERFGSFAAWLDYHHPLPKEDWVRLFRKSFRFTGGEIVGEFLMSTGYLPGAHREDCPVYERICQAQPRWMSS</sequence>
<reference evidence="3" key="1">
    <citation type="submission" date="2017-05" db="EMBL/GenBank/DDBJ databases">
        <authorList>
            <person name="Sharma S."/>
            <person name="Sidhu C."/>
            <person name="Pinnaka A.K."/>
        </authorList>
    </citation>
    <scope>NUCLEOTIDE SEQUENCE [LARGE SCALE GENOMIC DNA]</scope>
    <source>
        <strain evidence="3">AK93</strain>
    </source>
</reference>
<feature type="binding site" evidence="1">
    <location>
        <position position="5"/>
    </location>
    <ligand>
        <name>Zn(2+)</name>
        <dbReference type="ChEBI" id="CHEBI:29105"/>
    </ligand>
</feature>
<comment type="caution">
    <text evidence="2">The sequence shown here is derived from an EMBL/GenBank/DDBJ whole genome shotgun (WGS) entry which is preliminary data.</text>
</comment>
<dbReference type="InterPro" id="IPR005019">
    <property type="entry name" value="Adenine_glyco"/>
</dbReference>
<keyword evidence="1" id="KW-0479">Metal-binding</keyword>
<dbReference type="Gene3D" id="1.10.340.30">
    <property type="entry name" value="Hypothetical protein, domain 2"/>
    <property type="match status" value="1"/>
</dbReference>
<dbReference type="EMBL" id="NFZW01000003">
    <property type="protein sequence ID" value="RFA38677.1"/>
    <property type="molecule type" value="Genomic_DNA"/>
</dbReference>
<dbReference type="Pfam" id="PF03352">
    <property type="entry name" value="Adenine_glyco"/>
    <property type="match status" value="1"/>
</dbReference>
<evidence type="ECO:0000313" key="3">
    <source>
        <dbReference type="Proteomes" id="UP000256763"/>
    </source>
</evidence>
<accession>A0A3E0X019</accession>
<dbReference type="AlphaFoldDB" id="A0A3E0X019"/>
<name>A0A3E0X019_9GAMM</name>
<dbReference type="PANTHER" id="PTHR30037:SF4">
    <property type="entry name" value="DNA-3-METHYLADENINE GLYCOSYLASE I"/>
    <property type="match status" value="1"/>
</dbReference>